<dbReference type="InParanoid" id="A0A2J6TRY0"/>
<gene>
    <name evidence="4" type="ORF">K444DRAFT_639831</name>
</gene>
<dbReference type="EMBL" id="KZ613745">
    <property type="protein sequence ID" value="PMD65773.1"/>
    <property type="molecule type" value="Genomic_DNA"/>
</dbReference>
<keyword evidence="1" id="KW-0863">Zinc-finger</keyword>
<dbReference type="PROSITE" id="PS50157">
    <property type="entry name" value="ZINC_FINGER_C2H2_2"/>
    <property type="match status" value="1"/>
</dbReference>
<dbReference type="RefSeq" id="XP_024742677.1">
    <property type="nucleotide sequence ID" value="XM_024884422.1"/>
</dbReference>
<dbReference type="PANTHER" id="PTHR46179:SF24">
    <property type="entry name" value="C2H2-TYPE DOMAIN-CONTAINING PROTEIN"/>
    <property type="match status" value="1"/>
</dbReference>
<dbReference type="Proteomes" id="UP000235371">
    <property type="component" value="Unassembled WGS sequence"/>
</dbReference>
<name>A0A2J6TRY0_9HELO</name>
<dbReference type="GO" id="GO:0006357">
    <property type="term" value="P:regulation of transcription by RNA polymerase II"/>
    <property type="evidence" value="ECO:0007669"/>
    <property type="project" value="TreeGrafter"/>
</dbReference>
<dbReference type="InterPro" id="IPR059009">
    <property type="entry name" value="Znf_C2H2_17_1st"/>
</dbReference>
<dbReference type="STRING" id="1095630.A0A2J6TRY0"/>
<dbReference type="AlphaFoldDB" id="A0A2J6TRY0"/>
<dbReference type="SMART" id="SM00355">
    <property type="entry name" value="ZnF_C2H2"/>
    <property type="match status" value="3"/>
</dbReference>
<dbReference type="Pfam" id="PF26177">
    <property type="entry name" value="zf_C2H2_17_1st"/>
    <property type="match status" value="1"/>
</dbReference>
<dbReference type="InterPro" id="IPR013087">
    <property type="entry name" value="Znf_C2H2_type"/>
</dbReference>
<feature type="region of interest" description="Disordered" evidence="2">
    <location>
        <begin position="179"/>
        <end position="213"/>
    </location>
</feature>
<dbReference type="PANTHER" id="PTHR46179">
    <property type="entry name" value="ZINC FINGER PROTEIN"/>
    <property type="match status" value="1"/>
</dbReference>
<evidence type="ECO:0000256" key="2">
    <source>
        <dbReference type="SAM" id="MobiDB-lite"/>
    </source>
</evidence>
<keyword evidence="1" id="KW-0479">Metal-binding</keyword>
<evidence type="ECO:0000259" key="3">
    <source>
        <dbReference type="PROSITE" id="PS50157"/>
    </source>
</evidence>
<dbReference type="Pfam" id="PF26176">
    <property type="entry name" value="zf_C2H2_17_2"/>
    <property type="match status" value="1"/>
</dbReference>
<feature type="domain" description="C2H2-type" evidence="3">
    <location>
        <begin position="154"/>
        <end position="183"/>
    </location>
</feature>
<sequence length="274" mass="31378">MHDPHQEQDDNSIQHHRYPSPPPPLSENPYNPQTMDAATALAMDEMPELPPKDESDAPSPGRSKPIPKPDREVTKGEDGRFVCNWAGCTEEIRSFNRKCEWSKHMDKHDRPYKCPAEGCEKLPGFTYSGGLLRHQREVHNLHGGPRKQLNCPHPNCKRFSGKGFSRQENLNEHLRRVHTDAGEMQNEEETEEDGSERAGMKRKRGIVRDDGGDLRQEMARLRNENEELKRQSEMQTAQTASLMRQLQELQTLVGARLQQNQTHQSHAAPQAHMM</sequence>
<dbReference type="Gene3D" id="3.30.160.60">
    <property type="entry name" value="Classic Zinc Finger"/>
    <property type="match status" value="3"/>
</dbReference>
<evidence type="ECO:0000313" key="5">
    <source>
        <dbReference type="Proteomes" id="UP000235371"/>
    </source>
</evidence>
<dbReference type="GO" id="GO:0005634">
    <property type="term" value="C:nucleus"/>
    <property type="evidence" value="ECO:0007669"/>
    <property type="project" value="TreeGrafter"/>
</dbReference>
<reference evidence="4 5" key="1">
    <citation type="submission" date="2016-04" db="EMBL/GenBank/DDBJ databases">
        <title>A degradative enzymes factory behind the ericoid mycorrhizal symbiosis.</title>
        <authorList>
            <consortium name="DOE Joint Genome Institute"/>
            <person name="Martino E."/>
            <person name="Morin E."/>
            <person name="Grelet G."/>
            <person name="Kuo A."/>
            <person name="Kohler A."/>
            <person name="Daghino S."/>
            <person name="Barry K."/>
            <person name="Choi C."/>
            <person name="Cichocki N."/>
            <person name="Clum A."/>
            <person name="Copeland A."/>
            <person name="Hainaut M."/>
            <person name="Haridas S."/>
            <person name="Labutti K."/>
            <person name="Lindquist E."/>
            <person name="Lipzen A."/>
            <person name="Khouja H.-R."/>
            <person name="Murat C."/>
            <person name="Ohm R."/>
            <person name="Olson A."/>
            <person name="Spatafora J."/>
            <person name="Veneault-Fourrey C."/>
            <person name="Henrissat B."/>
            <person name="Grigoriev I."/>
            <person name="Martin F."/>
            <person name="Perotto S."/>
        </authorList>
    </citation>
    <scope>NUCLEOTIDE SEQUENCE [LARGE SCALE GENOMIC DNA]</scope>
    <source>
        <strain evidence="4 5">E</strain>
    </source>
</reference>
<evidence type="ECO:0000256" key="1">
    <source>
        <dbReference type="PROSITE-ProRule" id="PRU00042"/>
    </source>
</evidence>
<proteinExistence type="predicted"/>
<protein>
    <submittedName>
        <fullName evidence="4">Putative zinc finger protein GLI2</fullName>
    </submittedName>
</protein>
<evidence type="ECO:0000313" key="4">
    <source>
        <dbReference type="EMBL" id="PMD65773.1"/>
    </source>
</evidence>
<dbReference type="GO" id="GO:0008270">
    <property type="term" value="F:zinc ion binding"/>
    <property type="evidence" value="ECO:0007669"/>
    <property type="project" value="UniProtKB-KW"/>
</dbReference>
<dbReference type="InterPro" id="IPR051061">
    <property type="entry name" value="Zinc_finger_trans_reg"/>
</dbReference>
<dbReference type="GeneID" id="36592499"/>
<feature type="region of interest" description="Disordered" evidence="2">
    <location>
        <begin position="1"/>
        <end position="75"/>
    </location>
</feature>
<dbReference type="InterPro" id="IPR059095">
    <property type="entry name" value="Znf_C2H2_17_2nd"/>
</dbReference>
<accession>A0A2J6TRY0</accession>
<dbReference type="OrthoDB" id="5305647at2759"/>
<organism evidence="4 5">
    <name type="scientific">Hyaloscypha bicolor E</name>
    <dbReference type="NCBI Taxonomy" id="1095630"/>
    <lineage>
        <taxon>Eukaryota</taxon>
        <taxon>Fungi</taxon>
        <taxon>Dikarya</taxon>
        <taxon>Ascomycota</taxon>
        <taxon>Pezizomycotina</taxon>
        <taxon>Leotiomycetes</taxon>
        <taxon>Helotiales</taxon>
        <taxon>Hyaloscyphaceae</taxon>
        <taxon>Hyaloscypha</taxon>
        <taxon>Hyaloscypha bicolor</taxon>
    </lineage>
</organism>
<keyword evidence="5" id="KW-1185">Reference proteome</keyword>
<keyword evidence="1" id="KW-0862">Zinc</keyword>
<feature type="compositionally biased region" description="Acidic residues" evidence="2">
    <location>
        <begin position="185"/>
        <end position="194"/>
    </location>
</feature>